<evidence type="ECO:0000259" key="8">
    <source>
        <dbReference type="Pfam" id="PF24779"/>
    </source>
</evidence>
<sequence length="280" mass="31589">MRVKKQKQVRRHVRFYKTCCGFREPFKVLCDGNFVHAALVARMGTLQESLTNFLGAATKSFVTRCVLQELRKLGDEFSGTFIAARRLNIAKCNHEPAVSAVECLEALIGKNNTEHFFVATQDADLRKKTRKVPGGSLIFIQNTGFIMEPPSPQQIAYARLSETQRLHMAEQEQKIIEERARRKAEAAKAADDTLGASDLATLEEKPVTKETIRKRKRPKGPNPLSQMKKKKDKTSNGETNTSVTRVSSGDEGVDNLGKRKRQRKRRRKQSATSEEKDNSE</sequence>
<dbReference type="AlphaFoldDB" id="A0ABD1YZD1"/>
<evidence type="ECO:0000256" key="2">
    <source>
        <dbReference type="ARBA" id="ARBA00022517"/>
    </source>
</evidence>
<name>A0ABD1YZD1_9MARC</name>
<dbReference type="CDD" id="cd08553">
    <property type="entry name" value="PIN_Fcf1-like"/>
    <property type="match status" value="1"/>
</dbReference>
<keyword evidence="2" id="KW-0690">Ribosome biogenesis</keyword>
<evidence type="ECO:0000256" key="1">
    <source>
        <dbReference type="ARBA" id="ARBA00004604"/>
    </source>
</evidence>
<dbReference type="InterPro" id="IPR057776">
    <property type="entry name" value="UTP23_sensor"/>
</dbReference>
<protein>
    <recommendedName>
        <fullName evidence="8">UTP23 sensor motif region domain-containing protein</fullName>
    </recommendedName>
</protein>
<dbReference type="PANTHER" id="PTHR12416">
    <property type="entry name" value="RRNA-PROCESSING PROTEIN UTP23 HOMOLOG"/>
    <property type="match status" value="1"/>
</dbReference>
<evidence type="ECO:0000256" key="6">
    <source>
        <dbReference type="ARBA" id="ARBA00038503"/>
    </source>
</evidence>
<feature type="compositionally biased region" description="Basic and acidic residues" evidence="7">
    <location>
        <begin position="202"/>
        <end position="211"/>
    </location>
</feature>
<keyword evidence="4" id="KW-0539">Nucleus</keyword>
<dbReference type="Pfam" id="PF04900">
    <property type="entry name" value="Fcf1"/>
    <property type="match status" value="1"/>
</dbReference>
<dbReference type="GO" id="GO:0005730">
    <property type="term" value="C:nucleolus"/>
    <property type="evidence" value="ECO:0007669"/>
    <property type="project" value="UniProtKB-SubCell"/>
</dbReference>
<dbReference type="InterPro" id="IPR006984">
    <property type="entry name" value="Fcf1/UTP23"/>
</dbReference>
<feature type="region of interest" description="Disordered" evidence="7">
    <location>
        <begin position="187"/>
        <end position="280"/>
    </location>
</feature>
<dbReference type="GO" id="GO:0006364">
    <property type="term" value="P:rRNA processing"/>
    <property type="evidence" value="ECO:0007669"/>
    <property type="project" value="UniProtKB-KW"/>
</dbReference>
<proteinExistence type="inferred from homology"/>
<evidence type="ECO:0000313" key="10">
    <source>
        <dbReference type="Proteomes" id="UP001605036"/>
    </source>
</evidence>
<feature type="compositionally biased region" description="Basic residues" evidence="7">
    <location>
        <begin position="258"/>
        <end position="269"/>
    </location>
</feature>
<gene>
    <name evidence="9" type="ORF">R1flu_007617</name>
</gene>
<feature type="domain" description="UTP23 sensor motif region" evidence="8">
    <location>
        <begin position="213"/>
        <end position="231"/>
    </location>
</feature>
<evidence type="ECO:0000256" key="4">
    <source>
        <dbReference type="ARBA" id="ARBA00023242"/>
    </source>
</evidence>
<comment type="subcellular location">
    <subcellularLocation>
        <location evidence="1">Nucleus</location>
        <location evidence="1">Nucleolus</location>
    </subcellularLocation>
</comment>
<comment type="similarity">
    <text evidence="6">Belongs to the UTP23/FCF1 family. UTP23 subfamily.</text>
</comment>
<reference evidence="9 10" key="1">
    <citation type="submission" date="2024-09" db="EMBL/GenBank/DDBJ databases">
        <title>Chromosome-scale assembly of Riccia fluitans.</title>
        <authorList>
            <person name="Paukszto L."/>
            <person name="Sawicki J."/>
            <person name="Karawczyk K."/>
            <person name="Piernik-Szablinska J."/>
            <person name="Szczecinska M."/>
            <person name="Mazdziarz M."/>
        </authorList>
    </citation>
    <scope>NUCLEOTIDE SEQUENCE [LARGE SCALE GENOMIC DNA]</scope>
    <source>
        <strain evidence="9">Rf_01</strain>
        <tissue evidence="9">Aerial parts of the thallus</tissue>
    </source>
</reference>
<dbReference type="FunFam" id="3.40.50.1010:FF:000006">
    <property type="entry name" value="rRNA-processing protein UTP23 homolog"/>
    <property type="match status" value="1"/>
</dbReference>
<comment type="function">
    <text evidence="5">Involved in rRNA-processing and ribosome biogenesis.</text>
</comment>
<dbReference type="SUPFAM" id="SSF88723">
    <property type="entry name" value="PIN domain-like"/>
    <property type="match status" value="1"/>
</dbReference>
<dbReference type="InterPro" id="IPR029060">
    <property type="entry name" value="PIN-like_dom_sf"/>
</dbReference>
<evidence type="ECO:0000313" key="9">
    <source>
        <dbReference type="EMBL" id="KAL2636138.1"/>
    </source>
</evidence>
<evidence type="ECO:0000256" key="7">
    <source>
        <dbReference type="SAM" id="MobiDB-lite"/>
    </source>
</evidence>
<dbReference type="Pfam" id="PF24779">
    <property type="entry name" value="UTP23_sensor"/>
    <property type="match status" value="1"/>
</dbReference>
<keyword evidence="3" id="KW-0698">rRNA processing</keyword>
<feature type="compositionally biased region" description="Polar residues" evidence="7">
    <location>
        <begin position="236"/>
        <end position="247"/>
    </location>
</feature>
<dbReference type="EMBL" id="JBHFFA010000003">
    <property type="protein sequence ID" value="KAL2636138.1"/>
    <property type="molecule type" value="Genomic_DNA"/>
</dbReference>
<dbReference type="Proteomes" id="UP001605036">
    <property type="component" value="Unassembled WGS sequence"/>
</dbReference>
<evidence type="ECO:0000256" key="5">
    <source>
        <dbReference type="ARBA" id="ARBA00037300"/>
    </source>
</evidence>
<comment type="caution">
    <text evidence="9">The sequence shown here is derived from an EMBL/GenBank/DDBJ whole genome shotgun (WGS) entry which is preliminary data.</text>
</comment>
<accession>A0ABD1YZD1</accession>
<organism evidence="9 10">
    <name type="scientific">Riccia fluitans</name>
    <dbReference type="NCBI Taxonomy" id="41844"/>
    <lineage>
        <taxon>Eukaryota</taxon>
        <taxon>Viridiplantae</taxon>
        <taxon>Streptophyta</taxon>
        <taxon>Embryophyta</taxon>
        <taxon>Marchantiophyta</taxon>
        <taxon>Marchantiopsida</taxon>
        <taxon>Marchantiidae</taxon>
        <taxon>Marchantiales</taxon>
        <taxon>Ricciaceae</taxon>
        <taxon>Riccia</taxon>
    </lineage>
</organism>
<dbReference type="Gene3D" id="3.40.50.1010">
    <property type="entry name" value="5'-nuclease"/>
    <property type="match status" value="1"/>
</dbReference>
<evidence type="ECO:0000256" key="3">
    <source>
        <dbReference type="ARBA" id="ARBA00022552"/>
    </source>
</evidence>
<keyword evidence="10" id="KW-1185">Reference proteome</keyword>